<dbReference type="EMBL" id="HBEW01004195">
    <property type="protein sequence ID" value="CAD8581774.1"/>
    <property type="molecule type" value="Transcribed_RNA"/>
</dbReference>
<feature type="region of interest" description="Disordered" evidence="2">
    <location>
        <begin position="285"/>
        <end position="357"/>
    </location>
</feature>
<evidence type="ECO:0000256" key="2">
    <source>
        <dbReference type="SAM" id="MobiDB-lite"/>
    </source>
</evidence>
<evidence type="ECO:0000256" key="1">
    <source>
        <dbReference type="ARBA" id="ARBA00005536"/>
    </source>
</evidence>
<gene>
    <name evidence="3" type="ORF">OMED0929_LOCUS3510</name>
</gene>
<feature type="compositionally biased region" description="Low complexity" evidence="2">
    <location>
        <begin position="325"/>
        <end position="339"/>
    </location>
</feature>
<protein>
    <recommendedName>
        <fullName evidence="4">IST1 homolog</fullName>
    </recommendedName>
</protein>
<dbReference type="Gene3D" id="1.20.1260.60">
    <property type="entry name" value="Vacuolar protein sorting-associated protein Ist1"/>
    <property type="match status" value="1"/>
</dbReference>
<dbReference type="Pfam" id="PF03398">
    <property type="entry name" value="Ist1"/>
    <property type="match status" value="1"/>
</dbReference>
<dbReference type="PANTHER" id="PTHR12161:SF5">
    <property type="entry name" value="IST1 HOMOLOG"/>
    <property type="match status" value="1"/>
</dbReference>
<evidence type="ECO:0008006" key="4">
    <source>
        <dbReference type="Google" id="ProtNLM"/>
    </source>
</evidence>
<proteinExistence type="inferred from homology"/>
<dbReference type="FunFam" id="1.20.1260.60:FF:000002">
    <property type="entry name" value="Vacuolar protein sorting-associated protein IST1"/>
    <property type="match status" value="1"/>
</dbReference>
<dbReference type="PANTHER" id="PTHR12161">
    <property type="entry name" value="IST1 FAMILY MEMBER"/>
    <property type="match status" value="1"/>
</dbReference>
<dbReference type="InterPro" id="IPR005061">
    <property type="entry name" value="Ist1"/>
</dbReference>
<reference evidence="3" key="1">
    <citation type="submission" date="2021-01" db="EMBL/GenBank/DDBJ databases">
        <authorList>
            <person name="Corre E."/>
            <person name="Pelletier E."/>
            <person name="Niang G."/>
            <person name="Scheremetjew M."/>
            <person name="Finn R."/>
            <person name="Kale V."/>
            <person name="Holt S."/>
            <person name="Cochrane G."/>
            <person name="Meng A."/>
            <person name="Brown T."/>
            <person name="Cohen L."/>
        </authorList>
    </citation>
    <scope>NUCLEOTIDE SEQUENCE</scope>
    <source>
        <strain evidence="3">Clade-D-RCC2572</strain>
    </source>
</reference>
<name>A0A6U0E8I5_9CHLO</name>
<evidence type="ECO:0000313" key="3">
    <source>
        <dbReference type="EMBL" id="CAD8581774.1"/>
    </source>
</evidence>
<sequence length="357" mass="38083">MGVFAGLDFIKDALNIGYDATKTKTSLRLCVGRIKLLKNKKSAARDALVRDVVDLLTNKKHAQARVRVESVVRDERTLKAFEVLEILCEQLIVRLPLVSASKELPDELREPIASVIYAAKRSLELPELTSAKQQFGRKYGKDFAKSCDDDKTAKACGAHPAILDALKVRAVDDAECVTRLEIIATANGLEVELESKEIDVAMDTRNGAIDNGADVVYKDAMEAAAAAESAAQRAQRASEAAAALAGVSRKENMAESTAVYDGTDDADVHIDDEDIEAVIEEVLATPDAPETTDSEDIMPGPPPGVGGAPLKMSPSAAPFIPKPKSAPATISPTAAADANAGKDDSDDLSKRFQALKR</sequence>
<dbReference type="AlphaFoldDB" id="A0A6U0E8I5"/>
<feature type="compositionally biased region" description="Basic and acidic residues" evidence="2">
    <location>
        <begin position="340"/>
        <end position="350"/>
    </location>
</feature>
<organism evidence="3">
    <name type="scientific">Ostreococcus mediterraneus</name>
    <dbReference type="NCBI Taxonomy" id="1486918"/>
    <lineage>
        <taxon>Eukaryota</taxon>
        <taxon>Viridiplantae</taxon>
        <taxon>Chlorophyta</taxon>
        <taxon>Mamiellophyceae</taxon>
        <taxon>Mamiellales</taxon>
        <taxon>Bathycoccaceae</taxon>
        <taxon>Ostreococcus</taxon>
    </lineage>
</organism>
<comment type="similarity">
    <text evidence="1">Belongs to the IST1 family.</text>
</comment>
<accession>A0A6U0E8I5</accession>
<dbReference type="InterPro" id="IPR042277">
    <property type="entry name" value="IST1-like"/>
</dbReference>
<dbReference type="GO" id="GO:0015031">
    <property type="term" value="P:protein transport"/>
    <property type="evidence" value="ECO:0007669"/>
    <property type="project" value="InterPro"/>
</dbReference>